<name>A0A518DWA9_9BACT</name>
<dbReference type="SUPFAM" id="SSF50952">
    <property type="entry name" value="Soluble quinoprotein glucose dehydrogenase"/>
    <property type="match status" value="1"/>
</dbReference>
<evidence type="ECO:0000259" key="2">
    <source>
        <dbReference type="Pfam" id="PF23500"/>
    </source>
</evidence>
<dbReference type="PANTHER" id="PTHR33546">
    <property type="entry name" value="LARGE, MULTIFUNCTIONAL SECRETED PROTEIN-RELATED"/>
    <property type="match status" value="1"/>
</dbReference>
<feature type="signal peptide" evidence="1">
    <location>
        <begin position="1"/>
        <end position="22"/>
    </location>
</feature>
<dbReference type="InterPro" id="IPR013428">
    <property type="entry name" value="Membrane-bound_put_N"/>
</dbReference>
<dbReference type="Gene3D" id="2.120.10.30">
    <property type="entry name" value="TolB, C-terminal domain"/>
    <property type="match status" value="1"/>
</dbReference>
<dbReference type="RefSeq" id="WP_197442388.1">
    <property type="nucleotide sequence ID" value="NZ_CP036433.1"/>
</dbReference>
<feature type="chain" id="PRO_5021711301" description="DUF7133 domain-containing protein" evidence="1">
    <location>
        <begin position="23"/>
        <end position="603"/>
    </location>
</feature>
<keyword evidence="1" id="KW-0732">Signal</keyword>
<dbReference type="AlphaFoldDB" id="A0A518DWA9"/>
<evidence type="ECO:0000256" key="1">
    <source>
        <dbReference type="SAM" id="SignalP"/>
    </source>
</evidence>
<keyword evidence="4" id="KW-1185">Reference proteome</keyword>
<sequence precursor="true">MNRFVLLLFAGLLSLPFSFVGAEELERGKHFFYTPEEAAANMTAPDGFHVIPFAGEPDVRQPNAFCIDDRGRLWVGENYTYTKYGWSPDKRDRILIFEDTDGDGRFDTRKVFTEDITYVSGLEVGYGGVWVGSVPNLLFIPDADGDDVPDGKARIVRDGWGGQDQHETLNTFTWGPDGWLYGCHGVFTHSKVGKPGEPDSARTPLNGGVWRYHPLHDQFEVFAWGTSNPWGIDFDDNGQLLMTACVIPHLWHVIQGARYHRQAGTHFNPYVFDDIKTIALHTHKDFKGRPGGHAHGGALLYLGESYPDEYRGKLFMCSIHHHMMYVDQLKQHRSGFQGEHHSDFIIANDKWFLGFNLQLGPDGAIYVIDWYDSKECHGETPEGKDTGRIYKITYGDSKAESINMKAHSTDRLAEQQLSRNEWKVRHARRLLAERAAAGQDVASAVKKLQAMVASKETTTPQKLRALWALHGMEAVDDALLLGLLDSSDPYLRSWAIQLDLEDKQTTAEQLARYEAMAADDPSPVVRLYLASALQRLPLEQRWTLAANLIAHEEDADDHNLPLVYWYGIEPLVELDRAQALKLAAGCKISKVRQFIARRAAGIK</sequence>
<dbReference type="Proteomes" id="UP000317648">
    <property type="component" value="Chromosome"/>
</dbReference>
<accession>A0A518DWA9</accession>
<dbReference type="EMBL" id="CP036433">
    <property type="protein sequence ID" value="QDU96117.1"/>
    <property type="molecule type" value="Genomic_DNA"/>
</dbReference>
<reference evidence="3 4" key="1">
    <citation type="submission" date="2019-02" db="EMBL/GenBank/DDBJ databases">
        <title>Deep-cultivation of Planctomycetes and their phenomic and genomic characterization uncovers novel biology.</title>
        <authorList>
            <person name="Wiegand S."/>
            <person name="Jogler M."/>
            <person name="Boedeker C."/>
            <person name="Pinto D."/>
            <person name="Vollmers J."/>
            <person name="Rivas-Marin E."/>
            <person name="Kohn T."/>
            <person name="Peeters S.H."/>
            <person name="Heuer A."/>
            <person name="Rast P."/>
            <person name="Oberbeckmann S."/>
            <person name="Bunk B."/>
            <person name="Jeske O."/>
            <person name="Meyerdierks A."/>
            <person name="Storesund J.E."/>
            <person name="Kallscheuer N."/>
            <person name="Luecker S."/>
            <person name="Lage O.M."/>
            <person name="Pohl T."/>
            <person name="Merkel B.J."/>
            <person name="Hornburger P."/>
            <person name="Mueller R.-W."/>
            <person name="Bruemmer F."/>
            <person name="Labrenz M."/>
            <person name="Spormann A.M."/>
            <person name="Op den Camp H."/>
            <person name="Overmann J."/>
            <person name="Amann R."/>
            <person name="Jetten M.S.M."/>
            <person name="Mascher T."/>
            <person name="Medema M.H."/>
            <person name="Devos D.P."/>
            <person name="Kaster A.-K."/>
            <person name="Ovreas L."/>
            <person name="Rohde M."/>
            <person name="Galperin M.Y."/>
            <person name="Jogler C."/>
        </authorList>
    </citation>
    <scope>NUCLEOTIDE SEQUENCE [LARGE SCALE GENOMIC DNA]</scope>
    <source>
        <strain evidence="3 4">Pla85_3_4</strain>
    </source>
</reference>
<dbReference type="Pfam" id="PF23500">
    <property type="entry name" value="DUF7133"/>
    <property type="match status" value="1"/>
</dbReference>
<dbReference type="KEGG" id="lcre:Pla8534_39360"/>
<dbReference type="InterPro" id="IPR011041">
    <property type="entry name" value="Quinoprot_gluc/sorb_DH_b-prop"/>
</dbReference>
<evidence type="ECO:0000313" key="4">
    <source>
        <dbReference type="Proteomes" id="UP000317648"/>
    </source>
</evidence>
<protein>
    <recommendedName>
        <fullName evidence="2">DUF7133 domain-containing protein</fullName>
    </recommendedName>
</protein>
<dbReference type="NCBIfam" id="TIGR02604">
    <property type="entry name" value="Piru_Ver_Nterm"/>
    <property type="match status" value="1"/>
</dbReference>
<gene>
    <name evidence="3" type="ORF">Pla8534_39360</name>
</gene>
<dbReference type="InterPro" id="IPR011042">
    <property type="entry name" value="6-blade_b-propeller_TolB-like"/>
</dbReference>
<dbReference type="PANTHER" id="PTHR33546:SF1">
    <property type="entry name" value="LARGE, MULTIFUNCTIONAL SECRETED PROTEIN"/>
    <property type="match status" value="1"/>
</dbReference>
<feature type="domain" description="DUF7133" evidence="2">
    <location>
        <begin position="35"/>
        <end position="394"/>
    </location>
</feature>
<proteinExistence type="predicted"/>
<evidence type="ECO:0000313" key="3">
    <source>
        <dbReference type="EMBL" id="QDU96117.1"/>
    </source>
</evidence>
<organism evidence="3 4">
    <name type="scientific">Lignipirellula cremea</name>
    <dbReference type="NCBI Taxonomy" id="2528010"/>
    <lineage>
        <taxon>Bacteria</taxon>
        <taxon>Pseudomonadati</taxon>
        <taxon>Planctomycetota</taxon>
        <taxon>Planctomycetia</taxon>
        <taxon>Pirellulales</taxon>
        <taxon>Pirellulaceae</taxon>
        <taxon>Lignipirellula</taxon>
    </lineage>
</organism>
<dbReference type="InterPro" id="IPR055557">
    <property type="entry name" value="DUF7133"/>
</dbReference>